<evidence type="ECO:0000313" key="1">
    <source>
        <dbReference type="EMBL" id="KYD10591.1"/>
    </source>
</evidence>
<organism evidence="1 2">
    <name type="scientific">Caldibacillus debilis</name>
    <dbReference type="NCBI Taxonomy" id="301148"/>
    <lineage>
        <taxon>Bacteria</taxon>
        <taxon>Bacillati</taxon>
        <taxon>Bacillota</taxon>
        <taxon>Bacilli</taxon>
        <taxon>Bacillales</taxon>
        <taxon>Bacillaceae</taxon>
        <taxon>Caldibacillus</taxon>
    </lineage>
</organism>
<reference evidence="1 2" key="1">
    <citation type="submission" date="2016-01" db="EMBL/GenBank/DDBJ databases">
        <title>Draft Genome Sequences of Seven Thermophilic Sporeformers Isolated from Foods.</title>
        <authorList>
            <person name="Berendsen E.M."/>
            <person name="Wells-Bennik M.H."/>
            <person name="Krawcyk A.O."/>
            <person name="De Jong A."/>
            <person name="Holsappel S."/>
            <person name="Eijlander R.T."/>
            <person name="Kuipers O.P."/>
        </authorList>
    </citation>
    <scope>NUCLEOTIDE SEQUENCE [LARGE SCALE GENOMIC DNA]</scope>
    <source>
        <strain evidence="1 2">B4135</strain>
    </source>
</reference>
<evidence type="ECO:0000313" key="2">
    <source>
        <dbReference type="Proteomes" id="UP000075683"/>
    </source>
</evidence>
<sequence length="88" mass="10600">MQSTWKRTVLFRSLSERVCPTFGLYRDAAAFFRIFRRCGKVRKPRYHPFFRLFRDGETRSLPFSALFFLRPAFLRIGKTKGRLVRFTD</sequence>
<comment type="caution">
    <text evidence="1">The sequence shown here is derived from an EMBL/GenBank/DDBJ whole genome shotgun (WGS) entry which is preliminary data.</text>
</comment>
<protein>
    <submittedName>
        <fullName evidence="1">Uncharacterized protein</fullName>
    </submittedName>
</protein>
<accession>A0A150LE19</accession>
<dbReference type="EMBL" id="LQYT01000117">
    <property type="protein sequence ID" value="KYD10591.1"/>
    <property type="molecule type" value="Genomic_DNA"/>
</dbReference>
<dbReference type="Proteomes" id="UP000075683">
    <property type="component" value="Unassembled WGS sequence"/>
</dbReference>
<name>A0A150LE19_9BACI</name>
<dbReference type="AlphaFoldDB" id="A0A150LE19"/>
<gene>
    <name evidence="1" type="ORF">B4135_3392</name>
</gene>
<proteinExistence type="predicted"/>
<dbReference type="STRING" id="301148.B4135_3392"/>